<sequence length="709" mass="82225">MLDERKKEIINILINNKKFTTIEQLAQKLKTSNRTIRYDLDSIDIWLDSNDFPMLIRIPRKGIKLNIAGGELNQLRKHFTHSNYYQYVLSPEERKDVILLELLKSSNPLTFSILAEKMFVSITTIYNDLNYVEDWLNKFNIKIIRKTGFGMVIDGKEEDKRKAIATLLKSLAIPYNRRKDTSNNSKNYIDYLKDWFPRMDFEYIKNMLFEVEDLLEIKFSYEGFNSLLFHIGLTVERISSNQAISINNPKLKEMMNKSEYIVASKLSQKLSQYYNIEIPKEEIAYITLHIIASKLSDVEDNEKYFEKNSLLSLVIDQMIESVETELNIEIENTNRLKRDLYIHLNPTINRLMFNKPLQNPLLTEIKNKYNDIFLASSKASEFLEQNFDIKVTEHEIAYITMHFGAAIESQSIHPKEYTKVLLVCASGIGTSRLLSIKLKSHFKNFKIVNILSHENINKYKDNIDFDLIISTIPIENVDKPVALVSPLLDSKDIDLLSSYLNYKRSHKYLSYTSSSIVIDLINIISEHCEIKNIQGLQWDISTLLNNVNRFMDSQNSNSESQFELLPKKLIQVNIEAKDWINAIKKASIPLIHFKYIKEEYVDSIIKRIEKYGPYMVIAPGIAMPHSAPEDGALKTGLSITKLKTPVKFNHKVNDPIHTIIMLSATDNYNHIETLTKILEILSDKVNSNILENSQSTDIIYKLFSREVKQ</sequence>
<dbReference type="InterPro" id="IPR003501">
    <property type="entry name" value="PTS_EIIB_2/3"/>
</dbReference>
<dbReference type="InterPro" id="IPR011608">
    <property type="entry name" value="PRD"/>
</dbReference>
<evidence type="ECO:0000313" key="10">
    <source>
        <dbReference type="Proteomes" id="UP000467132"/>
    </source>
</evidence>
<keyword evidence="10" id="KW-1185">Reference proteome</keyword>
<evidence type="ECO:0000259" key="6">
    <source>
        <dbReference type="PROSITE" id="PS51094"/>
    </source>
</evidence>
<dbReference type="SUPFAM" id="SSF63520">
    <property type="entry name" value="PTS-regulatory domain, PRD"/>
    <property type="match status" value="2"/>
</dbReference>
<evidence type="ECO:0000256" key="2">
    <source>
        <dbReference type="ARBA" id="ARBA00022737"/>
    </source>
</evidence>
<protein>
    <submittedName>
        <fullName evidence="9">PRD domain-containing protein</fullName>
    </submittedName>
</protein>
<evidence type="ECO:0000259" key="8">
    <source>
        <dbReference type="PROSITE" id="PS51372"/>
    </source>
</evidence>
<evidence type="ECO:0000259" key="7">
    <source>
        <dbReference type="PROSITE" id="PS51099"/>
    </source>
</evidence>
<evidence type="ECO:0000256" key="5">
    <source>
        <dbReference type="ARBA" id="ARBA00023163"/>
    </source>
</evidence>
<dbReference type="RefSeq" id="WP_160197656.1">
    <property type="nucleotide sequence ID" value="NZ_QXXA01000010.1"/>
</dbReference>
<dbReference type="PROSITE" id="PS51099">
    <property type="entry name" value="PTS_EIIB_TYPE_2"/>
    <property type="match status" value="1"/>
</dbReference>
<dbReference type="InterPro" id="IPR036390">
    <property type="entry name" value="WH_DNA-bd_sf"/>
</dbReference>
<dbReference type="Pfam" id="PF00874">
    <property type="entry name" value="PRD"/>
    <property type="match status" value="2"/>
</dbReference>
<dbReference type="InterPro" id="IPR050661">
    <property type="entry name" value="BglG_antiterminators"/>
</dbReference>
<dbReference type="Pfam" id="PF02302">
    <property type="entry name" value="PTS_IIB"/>
    <property type="match status" value="1"/>
</dbReference>
<dbReference type="Gene3D" id="3.40.930.10">
    <property type="entry name" value="Mannitol-specific EII, Chain A"/>
    <property type="match status" value="1"/>
</dbReference>
<evidence type="ECO:0000256" key="3">
    <source>
        <dbReference type="ARBA" id="ARBA00023015"/>
    </source>
</evidence>
<dbReference type="InterPro" id="IPR002178">
    <property type="entry name" value="PTS_EIIA_type-2_dom"/>
</dbReference>
<dbReference type="PROSITE" id="PS51372">
    <property type="entry name" value="PRD_2"/>
    <property type="match status" value="2"/>
</dbReference>
<accession>A0A845QZ06</accession>
<dbReference type="EMBL" id="QXXA01000010">
    <property type="protein sequence ID" value="NBI07194.1"/>
    <property type="molecule type" value="Genomic_DNA"/>
</dbReference>
<feature type="domain" description="PRD" evidence="8">
    <location>
        <begin position="195"/>
        <end position="300"/>
    </location>
</feature>
<dbReference type="InterPro" id="IPR007737">
    <property type="entry name" value="Mga_HTH"/>
</dbReference>
<dbReference type="InterPro" id="IPR016152">
    <property type="entry name" value="PTrfase/Anion_transptr"/>
</dbReference>
<dbReference type="InterPro" id="IPR013011">
    <property type="entry name" value="PTS_EIIB_2"/>
</dbReference>
<keyword evidence="3" id="KW-0805">Transcription regulation</keyword>
<evidence type="ECO:0000256" key="4">
    <source>
        <dbReference type="ARBA" id="ARBA00023159"/>
    </source>
</evidence>
<dbReference type="InterPro" id="IPR013196">
    <property type="entry name" value="HTH_11"/>
</dbReference>
<dbReference type="Gene3D" id="3.40.50.2300">
    <property type="match status" value="1"/>
</dbReference>
<dbReference type="SUPFAM" id="SSF52794">
    <property type="entry name" value="PTS system IIB component-like"/>
    <property type="match status" value="1"/>
</dbReference>
<dbReference type="Gene3D" id="1.10.10.10">
    <property type="entry name" value="Winged helix-like DNA-binding domain superfamily/Winged helix DNA-binding domain"/>
    <property type="match status" value="2"/>
</dbReference>
<dbReference type="GO" id="GO:0009401">
    <property type="term" value="P:phosphoenolpyruvate-dependent sugar phosphotransferase system"/>
    <property type="evidence" value="ECO:0007669"/>
    <property type="project" value="InterPro"/>
</dbReference>
<dbReference type="AlphaFoldDB" id="A0A845QZ06"/>
<dbReference type="PANTHER" id="PTHR30185:SF18">
    <property type="entry name" value="TRANSCRIPTIONAL REGULATOR MTLR"/>
    <property type="match status" value="1"/>
</dbReference>
<evidence type="ECO:0000313" key="9">
    <source>
        <dbReference type="EMBL" id="NBI07194.1"/>
    </source>
</evidence>
<dbReference type="Proteomes" id="UP000467132">
    <property type="component" value="Unassembled WGS sequence"/>
</dbReference>
<dbReference type="Pfam" id="PF05043">
    <property type="entry name" value="Mga"/>
    <property type="match status" value="1"/>
</dbReference>
<dbReference type="PANTHER" id="PTHR30185">
    <property type="entry name" value="CRYPTIC BETA-GLUCOSIDE BGL OPERON ANTITERMINATOR"/>
    <property type="match status" value="1"/>
</dbReference>
<dbReference type="CDD" id="cd00211">
    <property type="entry name" value="PTS_IIA_fru"/>
    <property type="match status" value="1"/>
</dbReference>
<dbReference type="InterPro" id="IPR036388">
    <property type="entry name" value="WH-like_DNA-bd_sf"/>
</dbReference>
<dbReference type="Pfam" id="PF08279">
    <property type="entry name" value="HTH_11"/>
    <property type="match status" value="1"/>
</dbReference>
<dbReference type="Gene3D" id="1.10.1790.10">
    <property type="entry name" value="PRD domain"/>
    <property type="match status" value="2"/>
</dbReference>
<dbReference type="InterPro" id="IPR036634">
    <property type="entry name" value="PRD_sf"/>
</dbReference>
<dbReference type="SUPFAM" id="SSF55804">
    <property type="entry name" value="Phoshotransferase/anion transport protein"/>
    <property type="match status" value="1"/>
</dbReference>
<comment type="caution">
    <text evidence="9">The sequence shown here is derived from an EMBL/GenBank/DDBJ whole genome shotgun (WGS) entry which is preliminary data.</text>
</comment>
<dbReference type="OrthoDB" id="3175596at2"/>
<dbReference type="Pfam" id="PF00359">
    <property type="entry name" value="PTS_EIIA_2"/>
    <property type="match status" value="1"/>
</dbReference>
<dbReference type="GO" id="GO:0008982">
    <property type="term" value="F:protein-N(PI)-phosphohistidine-sugar phosphotransferase activity"/>
    <property type="evidence" value="ECO:0007669"/>
    <property type="project" value="InterPro"/>
</dbReference>
<proteinExistence type="predicted"/>
<keyword evidence="1" id="KW-0808">Transferase</keyword>
<feature type="domain" description="PRD" evidence="8">
    <location>
        <begin position="306"/>
        <end position="413"/>
    </location>
</feature>
<dbReference type="SUPFAM" id="SSF46785">
    <property type="entry name" value="Winged helix' DNA-binding domain"/>
    <property type="match status" value="2"/>
</dbReference>
<feature type="domain" description="PTS EIIA type-2" evidence="6">
    <location>
        <begin position="563"/>
        <end position="706"/>
    </location>
</feature>
<keyword evidence="5" id="KW-0804">Transcription</keyword>
<reference evidence="9 10" key="1">
    <citation type="submission" date="2018-08" db="EMBL/GenBank/DDBJ databases">
        <title>Murine metabolic-syndrome-specific gut microbial biobank.</title>
        <authorList>
            <person name="Liu C."/>
        </authorList>
    </citation>
    <scope>NUCLEOTIDE SEQUENCE [LARGE SCALE GENOMIC DNA]</scope>
    <source>
        <strain evidence="9 10">583</strain>
    </source>
</reference>
<feature type="domain" description="PTS EIIB type-2" evidence="7">
    <location>
        <begin position="418"/>
        <end position="508"/>
    </location>
</feature>
<dbReference type="PROSITE" id="PS51094">
    <property type="entry name" value="PTS_EIIA_TYPE_2"/>
    <property type="match status" value="1"/>
</dbReference>
<keyword evidence="2" id="KW-0677">Repeat</keyword>
<evidence type="ECO:0000256" key="1">
    <source>
        <dbReference type="ARBA" id="ARBA00022679"/>
    </source>
</evidence>
<dbReference type="CDD" id="cd05568">
    <property type="entry name" value="PTS_IIB_bgl_like"/>
    <property type="match status" value="1"/>
</dbReference>
<dbReference type="GO" id="GO:0006355">
    <property type="term" value="P:regulation of DNA-templated transcription"/>
    <property type="evidence" value="ECO:0007669"/>
    <property type="project" value="InterPro"/>
</dbReference>
<name>A0A845QZ06_9CLOT</name>
<dbReference type="InterPro" id="IPR036095">
    <property type="entry name" value="PTS_EIIB-like_sf"/>
</dbReference>
<gene>
    <name evidence="9" type="ORF">D3Z33_10050</name>
</gene>
<keyword evidence="4" id="KW-0010">Activator</keyword>
<organism evidence="9 10">
    <name type="scientific">Senegalia massiliensis</name>
    <dbReference type="NCBI Taxonomy" id="1720316"/>
    <lineage>
        <taxon>Bacteria</taxon>
        <taxon>Bacillati</taxon>
        <taxon>Bacillota</taxon>
        <taxon>Clostridia</taxon>
        <taxon>Eubacteriales</taxon>
        <taxon>Clostridiaceae</taxon>
        <taxon>Senegalia</taxon>
    </lineage>
</organism>